<feature type="compositionally biased region" description="Low complexity" evidence="6">
    <location>
        <begin position="307"/>
        <end position="323"/>
    </location>
</feature>
<keyword evidence="4" id="KW-0804">Transcription</keyword>
<accession>A0A9P8V9Q1</accession>
<gene>
    <name evidence="8" type="ORF">F5X68DRAFT_208083</name>
</gene>
<feature type="compositionally biased region" description="Low complexity" evidence="6">
    <location>
        <begin position="113"/>
        <end position="127"/>
    </location>
</feature>
<feature type="region of interest" description="Disordered" evidence="6">
    <location>
        <begin position="270"/>
        <end position="569"/>
    </location>
</feature>
<feature type="region of interest" description="Disordered" evidence="6">
    <location>
        <begin position="24"/>
        <end position="165"/>
    </location>
</feature>
<dbReference type="SUPFAM" id="SSF47113">
    <property type="entry name" value="Histone-fold"/>
    <property type="match status" value="1"/>
</dbReference>
<dbReference type="InterPro" id="IPR003228">
    <property type="entry name" value="TFIID_TAF12_dom"/>
</dbReference>
<dbReference type="FunFam" id="1.10.20.10:FF:000037">
    <property type="entry name" value="Transcription initiation factor TFIID subunit 12"/>
    <property type="match status" value="1"/>
</dbReference>
<sequence length="710" mass="75810">MESHPEEAVAHQEAKKKIQDFTKMLMGKLHARRQQMKQQQESQNQNQAQAQTQAQGLPGQTQAPGQAQPANPQAQPAMAQQAASVTPSQPQAQPQPAPQPQAQDTPAPPPIQTQPAQPVQPTQQQQTPNPPPSTTSTDAMPPTAPTPVQGATGQAPTQPSQPAAPTIPEHIMQHARQMTFNAPPQILAEKGPEAAAKWSSDMKSRYLKSLMQMEHSGMQIRKINALVKDRQDRGQPLTPEELKQMQVRREHNQKGYADAQRFVEQFRKSQEIGKGNTASAAPRPAQQPGNTPTTATQPGGQASPVIGAGQAPQALAAAQQPQQVQTQNMANGPPPGVAGTVPQQPQMQQVRQQPQMQQQQQQPQQQQQMQQQMQQQQGVQQGIQQQQQQAPQQQGIQQQATPQMPNANGNGNAQIQQQQQQQPVPPQINTAAATQLASVNTPTQTAPRVQTPQSALPGGSQVLSHSAAVSRANQRVNSQVGIMGPQPANGTPTPTGTGPSPQGIAPAPTGPPQPPQQHATPTPQTSHTLQSKLPIPKNLPERAQGPPQPVNMATGAGAGRPTYSGGTGIAGGVMGQPAIQRIPVFSQEAEGDHVLSKKKLDELVRQVCGGTAEGQEGNLLSPEVEENVLGLADSFVDNVLAAACRNAKERGSKVLEIRDIQLVLERTYNIRVPGYSSDDLRTVRKVQPAPAWITKMSAIQAAKVTSGKTE</sequence>
<feature type="compositionally biased region" description="Polar residues" evidence="6">
    <location>
        <begin position="287"/>
        <end position="300"/>
    </location>
</feature>
<comment type="similarity">
    <text evidence="2">Belongs to the TAF12 family.</text>
</comment>
<keyword evidence="3" id="KW-0805">Transcription regulation</keyword>
<dbReference type="Pfam" id="PF03847">
    <property type="entry name" value="TFIID_20kDa"/>
    <property type="match status" value="1"/>
</dbReference>
<feature type="compositionally biased region" description="Low complexity" evidence="6">
    <location>
        <begin position="342"/>
        <end position="422"/>
    </location>
</feature>
<dbReference type="GO" id="GO:0003677">
    <property type="term" value="F:DNA binding"/>
    <property type="evidence" value="ECO:0007669"/>
    <property type="project" value="TreeGrafter"/>
</dbReference>
<feature type="compositionally biased region" description="Low complexity" evidence="6">
    <location>
        <begin position="484"/>
        <end position="507"/>
    </location>
</feature>
<feature type="compositionally biased region" description="Low complexity" evidence="6">
    <location>
        <begin position="36"/>
        <end position="92"/>
    </location>
</feature>
<dbReference type="GO" id="GO:0000124">
    <property type="term" value="C:SAGA complex"/>
    <property type="evidence" value="ECO:0007669"/>
    <property type="project" value="InterPro"/>
</dbReference>
<reference evidence="8" key="1">
    <citation type="journal article" date="2021" name="Nat. Commun.">
        <title>Genetic determinants of endophytism in the Arabidopsis root mycobiome.</title>
        <authorList>
            <person name="Mesny F."/>
            <person name="Miyauchi S."/>
            <person name="Thiergart T."/>
            <person name="Pickel B."/>
            <person name="Atanasova L."/>
            <person name="Karlsson M."/>
            <person name="Huettel B."/>
            <person name="Barry K.W."/>
            <person name="Haridas S."/>
            <person name="Chen C."/>
            <person name="Bauer D."/>
            <person name="Andreopoulos W."/>
            <person name="Pangilinan J."/>
            <person name="LaButti K."/>
            <person name="Riley R."/>
            <person name="Lipzen A."/>
            <person name="Clum A."/>
            <person name="Drula E."/>
            <person name="Henrissat B."/>
            <person name="Kohler A."/>
            <person name="Grigoriev I.V."/>
            <person name="Martin F.M."/>
            <person name="Hacquard S."/>
        </authorList>
    </citation>
    <scope>NUCLEOTIDE SEQUENCE</scope>
    <source>
        <strain evidence="8">MPI-SDFR-AT-0117</strain>
    </source>
</reference>
<dbReference type="GO" id="GO:0051123">
    <property type="term" value="P:RNA polymerase II preinitiation complex assembly"/>
    <property type="evidence" value="ECO:0007669"/>
    <property type="project" value="TreeGrafter"/>
</dbReference>
<feature type="compositionally biased region" description="Low complexity" evidence="6">
    <location>
        <begin position="516"/>
        <end position="528"/>
    </location>
</feature>
<dbReference type="PANTHER" id="PTHR12264">
    <property type="entry name" value="TRANSCRIPTION INITIATION FACTOR TFIID SUBUNIT 12"/>
    <property type="match status" value="1"/>
</dbReference>
<dbReference type="GO" id="GO:0005669">
    <property type="term" value="C:transcription factor TFIID complex"/>
    <property type="evidence" value="ECO:0007669"/>
    <property type="project" value="InterPro"/>
</dbReference>
<evidence type="ECO:0000256" key="1">
    <source>
        <dbReference type="ARBA" id="ARBA00004123"/>
    </source>
</evidence>
<name>A0A9P8V9Q1_9PEZI</name>
<dbReference type="EMBL" id="JAGSXJ010000012">
    <property type="protein sequence ID" value="KAH6686849.1"/>
    <property type="molecule type" value="Genomic_DNA"/>
</dbReference>
<evidence type="ECO:0000256" key="5">
    <source>
        <dbReference type="ARBA" id="ARBA00023242"/>
    </source>
</evidence>
<evidence type="ECO:0000256" key="3">
    <source>
        <dbReference type="ARBA" id="ARBA00023015"/>
    </source>
</evidence>
<dbReference type="OrthoDB" id="2193432at2759"/>
<evidence type="ECO:0000313" key="9">
    <source>
        <dbReference type="Proteomes" id="UP000770015"/>
    </source>
</evidence>
<proteinExistence type="inferred from homology"/>
<organism evidence="8 9">
    <name type="scientific">Plectosphaerella plurivora</name>
    <dbReference type="NCBI Taxonomy" id="936078"/>
    <lineage>
        <taxon>Eukaryota</taxon>
        <taxon>Fungi</taxon>
        <taxon>Dikarya</taxon>
        <taxon>Ascomycota</taxon>
        <taxon>Pezizomycotina</taxon>
        <taxon>Sordariomycetes</taxon>
        <taxon>Hypocreomycetidae</taxon>
        <taxon>Glomerellales</taxon>
        <taxon>Plectosphaerellaceae</taxon>
        <taxon>Plectosphaerella</taxon>
    </lineage>
</organism>
<dbReference type="InterPro" id="IPR009072">
    <property type="entry name" value="Histone-fold"/>
</dbReference>
<dbReference type="CDD" id="cd07981">
    <property type="entry name" value="HFD_TAF12"/>
    <property type="match status" value="1"/>
</dbReference>
<dbReference type="AlphaFoldDB" id="A0A9P8V9Q1"/>
<dbReference type="PANTHER" id="PTHR12264:SF21">
    <property type="entry name" value="TRANSCRIPTION INITIATION FACTOR TFIID SUBUNIT 12"/>
    <property type="match status" value="1"/>
</dbReference>
<keyword evidence="5" id="KW-0539">Nucleus</keyword>
<evidence type="ECO:0000256" key="2">
    <source>
        <dbReference type="ARBA" id="ARBA00007530"/>
    </source>
</evidence>
<dbReference type="GO" id="GO:0046982">
    <property type="term" value="F:protein heterodimerization activity"/>
    <property type="evidence" value="ECO:0007669"/>
    <property type="project" value="InterPro"/>
</dbReference>
<dbReference type="GO" id="GO:0017025">
    <property type="term" value="F:TBP-class protein binding"/>
    <property type="evidence" value="ECO:0007669"/>
    <property type="project" value="TreeGrafter"/>
</dbReference>
<evidence type="ECO:0000259" key="7">
    <source>
        <dbReference type="Pfam" id="PF03847"/>
    </source>
</evidence>
<protein>
    <submittedName>
        <fullName evidence="8">Transcription initiation factor TFIID subunit A-domain-containing protein</fullName>
    </submittedName>
</protein>
<evidence type="ECO:0000256" key="6">
    <source>
        <dbReference type="SAM" id="MobiDB-lite"/>
    </source>
</evidence>
<dbReference type="InterPro" id="IPR037794">
    <property type="entry name" value="TAF12"/>
</dbReference>
<comment type="subcellular location">
    <subcellularLocation>
        <location evidence="1">Nucleus</location>
    </subcellularLocation>
</comment>
<dbReference type="Gene3D" id="1.10.20.10">
    <property type="entry name" value="Histone, subunit A"/>
    <property type="match status" value="1"/>
</dbReference>
<dbReference type="Proteomes" id="UP000770015">
    <property type="component" value="Unassembled WGS sequence"/>
</dbReference>
<comment type="caution">
    <text evidence="8">The sequence shown here is derived from an EMBL/GenBank/DDBJ whole genome shotgun (WGS) entry which is preliminary data.</text>
</comment>
<evidence type="ECO:0000256" key="4">
    <source>
        <dbReference type="ARBA" id="ARBA00023163"/>
    </source>
</evidence>
<keyword evidence="9" id="KW-1185">Reference proteome</keyword>
<feature type="compositionally biased region" description="Polar residues" evidence="6">
    <location>
        <begin position="471"/>
        <end position="480"/>
    </location>
</feature>
<feature type="compositionally biased region" description="Polar residues" evidence="6">
    <location>
        <begin position="430"/>
        <end position="454"/>
    </location>
</feature>
<feature type="domain" description="Transcription initiation factor TFIID subunit 12" evidence="7">
    <location>
        <begin position="596"/>
        <end position="670"/>
    </location>
</feature>
<evidence type="ECO:0000313" key="8">
    <source>
        <dbReference type="EMBL" id="KAH6686849.1"/>
    </source>
</evidence>
<feature type="compositionally biased region" description="Low complexity" evidence="6">
    <location>
        <begin position="151"/>
        <end position="165"/>
    </location>
</feature>